<feature type="signal peptide" evidence="1">
    <location>
        <begin position="1"/>
        <end position="22"/>
    </location>
</feature>
<dbReference type="EMBL" id="HG673921">
    <property type="protein sequence ID" value="CDJ38518.1"/>
    <property type="molecule type" value="Genomic_DNA"/>
</dbReference>
<evidence type="ECO:0000313" key="3">
    <source>
        <dbReference type="Proteomes" id="UP000030747"/>
    </source>
</evidence>
<evidence type="ECO:0000313" key="2">
    <source>
        <dbReference type="EMBL" id="CDJ38518.1"/>
    </source>
</evidence>
<organism evidence="2 3">
    <name type="scientific">Eimeria tenella</name>
    <name type="common">Coccidian parasite</name>
    <dbReference type="NCBI Taxonomy" id="5802"/>
    <lineage>
        <taxon>Eukaryota</taxon>
        <taxon>Sar</taxon>
        <taxon>Alveolata</taxon>
        <taxon>Apicomplexa</taxon>
        <taxon>Conoidasida</taxon>
        <taxon>Coccidia</taxon>
        <taxon>Eucoccidiorida</taxon>
        <taxon>Eimeriorina</taxon>
        <taxon>Eimeriidae</taxon>
        <taxon>Eimeria</taxon>
    </lineage>
</organism>
<name>U6KSW4_EIMTE</name>
<sequence length="133" mass="14555">MGPKGPLRGLRHWGGIWGAVLATPVHCGYAGALSSCCRRWEAGRKIGGNLFSSTHLYAFPEKVNLCVEAPDQFLLFAVSLNSKNTSKGKQWDITSLYAESCLRMYSSVGPAPDSKEYSIELMQGMSTERLLPV</sequence>
<proteinExistence type="predicted"/>
<feature type="chain" id="PRO_5004671814" evidence="1">
    <location>
        <begin position="23"/>
        <end position="133"/>
    </location>
</feature>
<protein>
    <submittedName>
        <fullName evidence="2">Uncharacterized protein</fullName>
    </submittedName>
</protein>
<keyword evidence="1" id="KW-0732">Signal</keyword>
<reference evidence="2" key="1">
    <citation type="submission" date="2013-10" db="EMBL/GenBank/DDBJ databases">
        <title>Genomic analysis of the causative agents of coccidiosis in chickens.</title>
        <authorList>
            <person name="Reid A.J."/>
            <person name="Blake D."/>
            <person name="Billington K."/>
            <person name="Browne H."/>
            <person name="Dunn M."/>
            <person name="Hung S."/>
            <person name="Kawahara F."/>
            <person name="Miranda-Saavedra D."/>
            <person name="Mourier T."/>
            <person name="Nagra H."/>
            <person name="Otto T.D."/>
            <person name="Rawlings N."/>
            <person name="Sanchez A."/>
            <person name="Sanders M."/>
            <person name="Subramaniam C."/>
            <person name="Tay Y."/>
            <person name="Dear P."/>
            <person name="Doerig C."/>
            <person name="Gruber A."/>
            <person name="Parkinson J."/>
            <person name="Shirley M."/>
            <person name="Wan K.L."/>
            <person name="Berriman M."/>
            <person name="Tomley F."/>
            <person name="Pain A."/>
        </authorList>
    </citation>
    <scope>NUCLEOTIDE SEQUENCE [LARGE SCALE GENOMIC DNA]</scope>
    <source>
        <strain evidence="2">Houghton</strain>
    </source>
</reference>
<dbReference type="Proteomes" id="UP000030747">
    <property type="component" value="Unassembled WGS sequence"/>
</dbReference>
<gene>
    <name evidence="2" type="ORF">ETH_00024935</name>
</gene>
<dbReference type="OrthoDB" id="10499600at2759"/>
<keyword evidence="3" id="KW-1185">Reference proteome</keyword>
<evidence type="ECO:0000256" key="1">
    <source>
        <dbReference type="SAM" id="SignalP"/>
    </source>
</evidence>
<dbReference type="GeneID" id="25254097"/>
<dbReference type="AlphaFoldDB" id="U6KSW4"/>
<accession>U6KSW4</accession>
<reference evidence="2" key="2">
    <citation type="submission" date="2013-10" db="EMBL/GenBank/DDBJ databases">
        <authorList>
            <person name="Aslett M."/>
        </authorList>
    </citation>
    <scope>NUCLEOTIDE SEQUENCE [LARGE SCALE GENOMIC DNA]</scope>
    <source>
        <strain evidence="2">Houghton</strain>
    </source>
</reference>
<dbReference type="VEuPathDB" id="ToxoDB:ETH_00024935"/>
<dbReference type="RefSeq" id="XP_013229356.1">
    <property type="nucleotide sequence ID" value="XM_013373902.1"/>
</dbReference>